<evidence type="ECO:0000313" key="9">
    <source>
        <dbReference type="EMBL" id="GLJ76361.1"/>
    </source>
</evidence>
<evidence type="ECO:0000256" key="2">
    <source>
        <dbReference type="ARBA" id="ARBA00006679"/>
    </source>
</evidence>
<gene>
    <name evidence="9" type="ORF">GCM10017584_19350</name>
</gene>
<reference evidence="9" key="2">
    <citation type="submission" date="2023-01" db="EMBL/GenBank/DDBJ databases">
        <authorList>
            <person name="Sun Q."/>
            <person name="Evtushenko L."/>
        </authorList>
    </citation>
    <scope>NUCLEOTIDE SEQUENCE</scope>
    <source>
        <strain evidence="9">VKM Ac-1401</strain>
    </source>
</reference>
<feature type="compositionally biased region" description="Low complexity" evidence="7">
    <location>
        <begin position="174"/>
        <end position="214"/>
    </location>
</feature>
<evidence type="ECO:0000256" key="6">
    <source>
        <dbReference type="ARBA" id="ARBA00023136"/>
    </source>
</evidence>
<accession>A0A9W6HA48</accession>
<keyword evidence="5 8" id="KW-1133">Transmembrane helix</keyword>
<feature type="transmembrane region" description="Helical" evidence="8">
    <location>
        <begin position="140"/>
        <end position="160"/>
    </location>
</feature>
<dbReference type="GO" id="GO:0005886">
    <property type="term" value="C:plasma membrane"/>
    <property type="evidence" value="ECO:0007669"/>
    <property type="project" value="UniProtKB-SubCell"/>
</dbReference>
<evidence type="ECO:0000256" key="4">
    <source>
        <dbReference type="ARBA" id="ARBA00022692"/>
    </source>
</evidence>
<dbReference type="InterPro" id="IPR051907">
    <property type="entry name" value="DoxX-like_oxidoreductase"/>
</dbReference>
<name>A0A9W6HA48_9MICO</name>
<evidence type="ECO:0000256" key="3">
    <source>
        <dbReference type="ARBA" id="ARBA00022475"/>
    </source>
</evidence>
<reference evidence="9" key="1">
    <citation type="journal article" date="2014" name="Int. J. Syst. Evol. Microbiol.">
        <title>Complete genome sequence of Corynebacterium casei LMG S-19264T (=DSM 44701T), isolated from a smear-ripened cheese.</title>
        <authorList>
            <consortium name="US DOE Joint Genome Institute (JGI-PGF)"/>
            <person name="Walter F."/>
            <person name="Albersmeier A."/>
            <person name="Kalinowski J."/>
            <person name="Ruckert C."/>
        </authorList>
    </citation>
    <scope>NUCLEOTIDE SEQUENCE</scope>
    <source>
        <strain evidence="9">VKM Ac-1401</strain>
    </source>
</reference>
<dbReference type="AlphaFoldDB" id="A0A9W6HA48"/>
<evidence type="ECO:0000313" key="10">
    <source>
        <dbReference type="Proteomes" id="UP001142372"/>
    </source>
</evidence>
<dbReference type="Pfam" id="PF07681">
    <property type="entry name" value="DoxX"/>
    <property type="match status" value="1"/>
</dbReference>
<evidence type="ECO:0000256" key="1">
    <source>
        <dbReference type="ARBA" id="ARBA00004651"/>
    </source>
</evidence>
<keyword evidence="3" id="KW-1003">Cell membrane</keyword>
<feature type="transmembrane region" description="Helical" evidence="8">
    <location>
        <begin position="108"/>
        <end position="128"/>
    </location>
</feature>
<feature type="transmembrane region" description="Helical" evidence="8">
    <location>
        <begin position="66"/>
        <end position="87"/>
    </location>
</feature>
<keyword evidence="4 8" id="KW-0812">Transmembrane</keyword>
<keyword evidence="10" id="KW-1185">Reference proteome</keyword>
<comment type="similarity">
    <text evidence="2">Belongs to the DoxX family.</text>
</comment>
<dbReference type="PANTHER" id="PTHR33452:SF1">
    <property type="entry name" value="INNER MEMBRANE PROTEIN YPHA-RELATED"/>
    <property type="match status" value="1"/>
</dbReference>
<evidence type="ECO:0000256" key="8">
    <source>
        <dbReference type="SAM" id="Phobius"/>
    </source>
</evidence>
<dbReference type="PANTHER" id="PTHR33452">
    <property type="entry name" value="OXIDOREDUCTASE CATD-RELATED"/>
    <property type="match status" value="1"/>
</dbReference>
<feature type="region of interest" description="Disordered" evidence="7">
    <location>
        <begin position="171"/>
        <end position="214"/>
    </location>
</feature>
<dbReference type="Proteomes" id="UP001142372">
    <property type="component" value="Unassembled WGS sequence"/>
</dbReference>
<protein>
    <recommendedName>
        <fullName evidence="11">DoxX family protein</fullName>
    </recommendedName>
</protein>
<comment type="subcellular location">
    <subcellularLocation>
        <location evidence="1">Cell membrane</location>
        <topology evidence="1">Multi-pass membrane protein</topology>
    </subcellularLocation>
</comment>
<evidence type="ECO:0000256" key="7">
    <source>
        <dbReference type="SAM" id="MobiDB-lite"/>
    </source>
</evidence>
<evidence type="ECO:0000256" key="5">
    <source>
        <dbReference type="ARBA" id="ARBA00022989"/>
    </source>
</evidence>
<keyword evidence="6 8" id="KW-0472">Membrane</keyword>
<proteinExistence type="inferred from homology"/>
<dbReference type="EMBL" id="BSEN01000006">
    <property type="protein sequence ID" value="GLJ76361.1"/>
    <property type="molecule type" value="Genomic_DNA"/>
</dbReference>
<organism evidence="9 10">
    <name type="scientific">Leifsonia poae</name>
    <dbReference type="NCBI Taxonomy" id="110933"/>
    <lineage>
        <taxon>Bacteria</taxon>
        <taxon>Bacillati</taxon>
        <taxon>Actinomycetota</taxon>
        <taxon>Actinomycetes</taxon>
        <taxon>Micrococcales</taxon>
        <taxon>Microbacteriaceae</taxon>
        <taxon>Leifsonia</taxon>
    </lineage>
</organism>
<evidence type="ECO:0008006" key="11">
    <source>
        <dbReference type="Google" id="ProtNLM"/>
    </source>
</evidence>
<dbReference type="InterPro" id="IPR032808">
    <property type="entry name" value="DoxX"/>
</dbReference>
<sequence>MVTRMDGTGKLLVRIVVGGVFVGHGLQKLKGAFGGPGLEGTEKMVASMDMEPAPLQARAAALSETIGGAALIAGAATPAASAALIAAMTTAIRKVHWKNGPWNSNGGFEFNAVLIAVATALATDGPGIFSVDAAFGKKRWGIVGGLFALGGGVAASWAAVEYGRRAAEAKRDLAPAASDTATTTTPTEPATDTTAGTTADTGADTSAAEGSPEA</sequence>
<comment type="caution">
    <text evidence="9">The sequence shown here is derived from an EMBL/GenBank/DDBJ whole genome shotgun (WGS) entry which is preliminary data.</text>
</comment>